<dbReference type="GO" id="GO:0016746">
    <property type="term" value="F:acyltransferase activity"/>
    <property type="evidence" value="ECO:0007669"/>
    <property type="project" value="UniProtKB-KW"/>
</dbReference>
<dbReference type="Gene3D" id="3.30.300.30">
    <property type="match status" value="1"/>
</dbReference>
<keyword evidence="2" id="KW-0597">Phosphoprotein</keyword>
<keyword evidence="4" id="KW-0808">Transferase</keyword>
<feature type="domain" description="Carrier" evidence="3">
    <location>
        <begin position="39"/>
        <end position="114"/>
    </location>
</feature>
<evidence type="ECO:0000256" key="2">
    <source>
        <dbReference type="ARBA" id="ARBA00022553"/>
    </source>
</evidence>
<dbReference type="EC" id="2.3.1.-" evidence="4"/>
<name>A0ABM8T8W7_9BURK</name>
<sequence length="135" mass="14394">MLPSAIVTLDALPLTPSGKLDRRALPEPAWQDDDTPVVTPRSPREAALLDIWQTVLGHPVASVTVNFFEAGGDSISGVRVAARINRMVARNVPLAMLFRHPTIRGLADYLDADDAQADAAQSGAATLSQLLADLE</sequence>
<accession>A0ABM8T8W7</accession>
<dbReference type="InterPro" id="IPR006162">
    <property type="entry name" value="Ppantetheine_attach_site"/>
</dbReference>
<protein>
    <submittedName>
        <fullName evidence="4">Plipastatin synthase subunit D</fullName>
        <ecNumber evidence="4">2.3.1.-</ecNumber>
    </submittedName>
</protein>
<proteinExistence type="predicted"/>
<dbReference type="InterPro" id="IPR009081">
    <property type="entry name" value="PP-bd_ACP"/>
</dbReference>
<gene>
    <name evidence="4" type="primary">ppsD</name>
    <name evidence="4" type="ORF">R69658_07903</name>
</gene>
<dbReference type="PROSITE" id="PS50075">
    <property type="entry name" value="CARRIER"/>
    <property type="match status" value="1"/>
</dbReference>
<dbReference type="Proteomes" id="UP000674425">
    <property type="component" value="Unassembled WGS sequence"/>
</dbReference>
<dbReference type="InterPro" id="IPR045851">
    <property type="entry name" value="AMP-bd_C_sf"/>
</dbReference>
<dbReference type="Gene3D" id="3.40.50.1820">
    <property type="entry name" value="alpha/beta hydrolase"/>
    <property type="match status" value="1"/>
</dbReference>
<evidence type="ECO:0000259" key="3">
    <source>
        <dbReference type="PROSITE" id="PS50075"/>
    </source>
</evidence>
<dbReference type="EMBL" id="CAJNAU010000208">
    <property type="protein sequence ID" value="CAE6866692.1"/>
    <property type="molecule type" value="Genomic_DNA"/>
</dbReference>
<dbReference type="Pfam" id="PF00550">
    <property type="entry name" value="PP-binding"/>
    <property type="match status" value="1"/>
</dbReference>
<dbReference type="SUPFAM" id="SSF56801">
    <property type="entry name" value="Acetyl-CoA synthetase-like"/>
    <property type="match status" value="1"/>
</dbReference>
<dbReference type="PANTHER" id="PTHR45527">
    <property type="entry name" value="NONRIBOSOMAL PEPTIDE SYNTHETASE"/>
    <property type="match status" value="1"/>
</dbReference>
<dbReference type="SUPFAM" id="SSF47336">
    <property type="entry name" value="ACP-like"/>
    <property type="match status" value="1"/>
</dbReference>
<evidence type="ECO:0000313" key="5">
    <source>
        <dbReference type="Proteomes" id="UP000674425"/>
    </source>
</evidence>
<dbReference type="PROSITE" id="PS00012">
    <property type="entry name" value="PHOSPHOPANTETHEINE"/>
    <property type="match status" value="1"/>
</dbReference>
<reference evidence="4 5" key="1">
    <citation type="submission" date="2021-02" db="EMBL/GenBank/DDBJ databases">
        <authorList>
            <person name="Vanwijnsberghe S."/>
        </authorList>
    </citation>
    <scope>NUCLEOTIDE SEQUENCE [LARGE SCALE GENOMIC DNA]</scope>
    <source>
        <strain evidence="4 5">R-69658</strain>
    </source>
</reference>
<evidence type="ECO:0000256" key="1">
    <source>
        <dbReference type="ARBA" id="ARBA00022450"/>
    </source>
</evidence>
<keyword evidence="5" id="KW-1185">Reference proteome</keyword>
<evidence type="ECO:0000313" key="4">
    <source>
        <dbReference type="EMBL" id="CAE6866692.1"/>
    </source>
</evidence>
<keyword evidence="4" id="KW-0012">Acyltransferase</keyword>
<dbReference type="InterPro" id="IPR029058">
    <property type="entry name" value="AB_hydrolase_fold"/>
</dbReference>
<dbReference type="InterPro" id="IPR036736">
    <property type="entry name" value="ACP-like_sf"/>
</dbReference>
<comment type="caution">
    <text evidence="4">The sequence shown here is derived from an EMBL/GenBank/DDBJ whole genome shotgun (WGS) entry which is preliminary data.</text>
</comment>
<dbReference type="PANTHER" id="PTHR45527:SF1">
    <property type="entry name" value="FATTY ACID SYNTHASE"/>
    <property type="match status" value="1"/>
</dbReference>
<dbReference type="InterPro" id="IPR020806">
    <property type="entry name" value="PKS_PP-bd"/>
</dbReference>
<keyword evidence="1" id="KW-0596">Phosphopantetheine</keyword>
<dbReference type="SMART" id="SM00823">
    <property type="entry name" value="PKS_PP"/>
    <property type="match status" value="1"/>
</dbReference>
<organism evidence="4 5">
    <name type="scientific">Paraburkholderia aspalathi</name>
    <dbReference type="NCBI Taxonomy" id="1324617"/>
    <lineage>
        <taxon>Bacteria</taxon>
        <taxon>Pseudomonadati</taxon>
        <taxon>Pseudomonadota</taxon>
        <taxon>Betaproteobacteria</taxon>
        <taxon>Burkholderiales</taxon>
        <taxon>Burkholderiaceae</taxon>
        <taxon>Paraburkholderia</taxon>
    </lineage>
</organism>